<dbReference type="GO" id="GO:0000387">
    <property type="term" value="P:spliceosomal snRNP assembly"/>
    <property type="evidence" value="ECO:0007669"/>
    <property type="project" value="TreeGrafter"/>
</dbReference>
<dbReference type="Pfam" id="PF03517">
    <property type="entry name" value="Voldacs"/>
    <property type="match status" value="1"/>
</dbReference>
<sequence>MSIRHLDTAPQATDFTPLQEHQEQTPTTFFGAKPVTYANYSGVILSAPASQLQEDPVFAKFSTTTDGEDTLVKDVDIWVTSESLILFQTAPTPTGAAITYPTIALHATMKWKSQFEALYMNLSLNDAESVNTEEDIQTLELTVLPPNYTSTPDSACISNIFSAMNTCADLHPDPDADGEGDVDFEDDTAPGASGWITAENMDQYVDEEGNFSGMVIGEELGPGAGTVRHRDDEPNGVNGDETKWSRTG</sequence>
<keyword evidence="7" id="KW-1185">Reference proteome</keyword>
<evidence type="ECO:0000256" key="1">
    <source>
        <dbReference type="ARBA" id="ARBA00004123"/>
    </source>
</evidence>
<dbReference type="GO" id="GO:0034715">
    <property type="term" value="C:pICln-Sm protein complex"/>
    <property type="evidence" value="ECO:0007669"/>
    <property type="project" value="TreeGrafter"/>
</dbReference>
<reference evidence="6" key="1">
    <citation type="submission" date="2019-04" db="EMBL/GenBank/DDBJ databases">
        <title>Sequencing of skin fungus with MAO and IRED activity.</title>
        <authorList>
            <person name="Marsaioli A.J."/>
            <person name="Bonatto J.M.C."/>
            <person name="Reis Junior O."/>
        </authorList>
    </citation>
    <scope>NUCLEOTIDE SEQUENCE</scope>
    <source>
        <strain evidence="6">28M1</strain>
    </source>
</reference>
<organism evidence="6 7">
    <name type="scientific">Didymella heteroderae</name>
    <dbReference type="NCBI Taxonomy" id="1769908"/>
    <lineage>
        <taxon>Eukaryota</taxon>
        <taxon>Fungi</taxon>
        <taxon>Dikarya</taxon>
        <taxon>Ascomycota</taxon>
        <taxon>Pezizomycotina</taxon>
        <taxon>Dothideomycetes</taxon>
        <taxon>Pleosporomycetidae</taxon>
        <taxon>Pleosporales</taxon>
        <taxon>Pleosporineae</taxon>
        <taxon>Didymellaceae</taxon>
        <taxon>Didymella</taxon>
    </lineage>
</organism>
<dbReference type="Proteomes" id="UP000758155">
    <property type="component" value="Unassembled WGS sequence"/>
</dbReference>
<dbReference type="OrthoDB" id="19714at2759"/>
<evidence type="ECO:0000256" key="3">
    <source>
        <dbReference type="ARBA" id="ARBA00022490"/>
    </source>
</evidence>
<evidence type="ECO:0000256" key="2">
    <source>
        <dbReference type="ARBA" id="ARBA00004496"/>
    </source>
</evidence>
<dbReference type="InterPro" id="IPR011993">
    <property type="entry name" value="PH-like_dom_sf"/>
</dbReference>
<evidence type="ECO:0000313" key="7">
    <source>
        <dbReference type="Proteomes" id="UP000758155"/>
    </source>
</evidence>
<dbReference type="Gene3D" id="2.30.29.30">
    <property type="entry name" value="Pleckstrin-homology domain (PH domain)/Phosphotyrosine-binding domain (PTB)"/>
    <property type="match status" value="1"/>
</dbReference>
<evidence type="ECO:0000256" key="5">
    <source>
        <dbReference type="SAM" id="MobiDB-lite"/>
    </source>
</evidence>
<dbReference type="PANTHER" id="PTHR21399:SF0">
    <property type="entry name" value="METHYLOSOME SUBUNIT PICLN"/>
    <property type="match status" value="1"/>
</dbReference>
<comment type="subcellular location">
    <subcellularLocation>
        <location evidence="2">Cytoplasm</location>
    </subcellularLocation>
    <subcellularLocation>
        <location evidence="1">Nucleus</location>
    </subcellularLocation>
</comment>
<dbReference type="AlphaFoldDB" id="A0A9P4WZ26"/>
<proteinExistence type="predicted"/>
<evidence type="ECO:0000313" key="6">
    <source>
        <dbReference type="EMBL" id="KAF3045911.1"/>
    </source>
</evidence>
<keyword evidence="4" id="KW-0539">Nucleus</keyword>
<evidence type="ECO:0000256" key="4">
    <source>
        <dbReference type="ARBA" id="ARBA00023242"/>
    </source>
</evidence>
<dbReference type="GO" id="GO:0045292">
    <property type="term" value="P:mRNA cis splicing, via spliceosome"/>
    <property type="evidence" value="ECO:0007669"/>
    <property type="project" value="TreeGrafter"/>
</dbReference>
<dbReference type="EMBL" id="SWKV01000005">
    <property type="protein sequence ID" value="KAF3045911.1"/>
    <property type="molecule type" value="Genomic_DNA"/>
</dbReference>
<gene>
    <name evidence="6" type="ORF">E8E12_006527</name>
</gene>
<dbReference type="PANTHER" id="PTHR21399">
    <property type="entry name" value="CHLORIDE CONDUCTANCE REGULATORY PROTEIN ICLN"/>
    <property type="match status" value="1"/>
</dbReference>
<comment type="caution">
    <text evidence="6">The sequence shown here is derived from an EMBL/GenBank/DDBJ whole genome shotgun (WGS) entry which is preliminary data.</text>
</comment>
<dbReference type="GO" id="GO:0005681">
    <property type="term" value="C:spliceosomal complex"/>
    <property type="evidence" value="ECO:0007669"/>
    <property type="project" value="TreeGrafter"/>
</dbReference>
<feature type="region of interest" description="Disordered" evidence="5">
    <location>
        <begin position="1"/>
        <end position="24"/>
    </location>
</feature>
<dbReference type="GO" id="GO:0005829">
    <property type="term" value="C:cytosol"/>
    <property type="evidence" value="ECO:0007669"/>
    <property type="project" value="TreeGrafter"/>
</dbReference>
<dbReference type="InterPro" id="IPR039924">
    <property type="entry name" value="ICln/Lot5/Saf5"/>
</dbReference>
<name>A0A9P4WZ26_9PLEO</name>
<accession>A0A9P4WZ26</accession>
<keyword evidence="3" id="KW-0963">Cytoplasm</keyword>
<protein>
    <submittedName>
        <fullName evidence="6">Uncharacterized protein</fullName>
    </submittedName>
</protein>
<feature type="region of interest" description="Disordered" evidence="5">
    <location>
        <begin position="219"/>
        <end position="248"/>
    </location>
</feature>